<dbReference type="InterPro" id="IPR032675">
    <property type="entry name" value="LRR_dom_sf"/>
</dbReference>
<dbReference type="Pfam" id="PF12937">
    <property type="entry name" value="F-box-like"/>
    <property type="match status" value="1"/>
</dbReference>
<dbReference type="SMART" id="SM00256">
    <property type="entry name" value="FBOX"/>
    <property type="match status" value="1"/>
</dbReference>
<dbReference type="InterPro" id="IPR036047">
    <property type="entry name" value="F-box-like_dom_sf"/>
</dbReference>
<feature type="region of interest" description="Disordered" evidence="2">
    <location>
        <begin position="18"/>
        <end position="46"/>
    </location>
</feature>
<evidence type="ECO:0000313" key="4">
    <source>
        <dbReference type="EMBL" id="JAS34901.1"/>
    </source>
</evidence>
<dbReference type="PANTHER" id="PTHR16134">
    <property type="entry name" value="F-BOX/TPR REPEAT PROTEIN POF3"/>
    <property type="match status" value="1"/>
</dbReference>
<organism evidence="4">
    <name type="scientific">Clastoptera arizonana</name>
    <name type="common">Arizona spittle bug</name>
    <dbReference type="NCBI Taxonomy" id="38151"/>
    <lineage>
        <taxon>Eukaryota</taxon>
        <taxon>Metazoa</taxon>
        <taxon>Ecdysozoa</taxon>
        <taxon>Arthropoda</taxon>
        <taxon>Hexapoda</taxon>
        <taxon>Insecta</taxon>
        <taxon>Pterygota</taxon>
        <taxon>Neoptera</taxon>
        <taxon>Paraneoptera</taxon>
        <taxon>Hemiptera</taxon>
        <taxon>Auchenorrhyncha</taxon>
        <taxon>Cercopoidea</taxon>
        <taxon>Clastopteridae</taxon>
        <taxon>Clastoptera</taxon>
    </lineage>
</organism>
<evidence type="ECO:0000256" key="2">
    <source>
        <dbReference type="SAM" id="MobiDB-lite"/>
    </source>
</evidence>
<sequence length="412" mass="47275">MYSRKRVRTVENSIIEDEEDLKKSRSLPNNDQENENNVCKISTPTSPVRSQQSLQCVENVMITPPDEKKSFIKKKKYNQLTARQVELSSLSDEIILMIFQYLPQKNLIICAQVCEKWKRIAYDESLWERIDLACSRLKSDQVAYMLQRNPKVLRMAQSEFISPVLKTLPPSVGDLICQVQYLDLSMAHITRQDLAKLLSKCCNLRKLSVEHCVTDIAVCASIANNSHLQVLNMSQCYLVEREGLEEILLNCSELKQLNLAWTNLQQDDIDTVCKLVNKDIEELNLSGCGKELLNSNIADLVSQCKSLIRLDLSDCLSITHAVIDIIINNLDDLQELSLSRCYSIKLPHHYMKFTAMKSLKYLNLFGIFPKHLEETIKNSIHPIEFNKNKFSTIARPTVGIRRSSIWGQRTHD</sequence>
<dbReference type="PANTHER" id="PTHR16134:SF148">
    <property type="entry name" value="S-PHASE KINASE-ASSOCIATED PROTEIN 2, ISOFORM A"/>
    <property type="match status" value="1"/>
</dbReference>
<gene>
    <name evidence="4" type="ORF">g.8529</name>
</gene>
<feature type="domain" description="F-box" evidence="3">
    <location>
        <begin position="84"/>
        <end position="130"/>
    </location>
</feature>
<accession>A0A1B6EAF3</accession>
<dbReference type="Gene3D" id="3.80.10.10">
    <property type="entry name" value="Ribonuclease Inhibitor"/>
    <property type="match status" value="1"/>
</dbReference>
<dbReference type="InterPro" id="IPR006553">
    <property type="entry name" value="Leu-rich_rpt_Cys-con_subtyp"/>
</dbReference>
<dbReference type="PROSITE" id="PS50181">
    <property type="entry name" value="FBOX"/>
    <property type="match status" value="1"/>
</dbReference>
<dbReference type="SUPFAM" id="SSF52047">
    <property type="entry name" value="RNI-like"/>
    <property type="match status" value="1"/>
</dbReference>
<evidence type="ECO:0000259" key="3">
    <source>
        <dbReference type="PROSITE" id="PS50181"/>
    </source>
</evidence>
<reference evidence="4" key="1">
    <citation type="submission" date="2015-12" db="EMBL/GenBank/DDBJ databases">
        <title>De novo transcriptome assembly of four potential Pierce s Disease insect vectors from Arizona vineyards.</title>
        <authorList>
            <person name="Tassone E.E."/>
        </authorList>
    </citation>
    <scope>NUCLEOTIDE SEQUENCE</scope>
</reference>
<protein>
    <recommendedName>
        <fullName evidence="3">F-box domain-containing protein</fullName>
    </recommendedName>
</protein>
<dbReference type="GO" id="GO:0019005">
    <property type="term" value="C:SCF ubiquitin ligase complex"/>
    <property type="evidence" value="ECO:0007669"/>
    <property type="project" value="TreeGrafter"/>
</dbReference>
<proteinExistence type="predicted"/>
<dbReference type="AlphaFoldDB" id="A0A1B6EAF3"/>
<dbReference type="EMBL" id="GEDC01002397">
    <property type="protein sequence ID" value="JAS34901.1"/>
    <property type="molecule type" value="Transcribed_RNA"/>
</dbReference>
<name>A0A1B6EAF3_9HEMI</name>
<feature type="compositionally biased region" description="Polar residues" evidence="2">
    <location>
        <begin position="26"/>
        <end position="46"/>
    </location>
</feature>
<dbReference type="SUPFAM" id="SSF81383">
    <property type="entry name" value="F-box domain"/>
    <property type="match status" value="1"/>
</dbReference>
<keyword evidence="1" id="KW-0833">Ubl conjugation pathway</keyword>
<evidence type="ECO:0000256" key="1">
    <source>
        <dbReference type="ARBA" id="ARBA00022786"/>
    </source>
</evidence>
<dbReference type="GO" id="GO:0031146">
    <property type="term" value="P:SCF-dependent proteasomal ubiquitin-dependent protein catabolic process"/>
    <property type="evidence" value="ECO:0007669"/>
    <property type="project" value="TreeGrafter"/>
</dbReference>
<dbReference type="InterPro" id="IPR001810">
    <property type="entry name" value="F-box_dom"/>
</dbReference>
<dbReference type="SMART" id="SM00367">
    <property type="entry name" value="LRR_CC"/>
    <property type="match status" value="3"/>
</dbReference>